<dbReference type="GO" id="GO:0005886">
    <property type="term" value="C:plasma membrane"/>
    <property type="evidence" value="ECO:0007669"/>
    <property type="project" value="TreeGrafter"/>
</dbReference>
<dbReference type="GO" id="GO:0005737">
    <property type="term" value="C:cytoplasm"/>
    <property type="evidence" value="ECO:0007669"/>
    <property type="project" value="TreeGrafter"/>
</dbReference>
<dbReference type="PRINTS" id="PR00195">
    <property type="entry name" value="DYNAMIN"/>
</dbReference>
<dbReference type="Pfam" id="PF02212">
    <property type="entry name" value="GED"/>
    <property type="match status" value="1"/>
</dbReference>
<proteinExistence type="predicted"/>
<dbReference type="Proteomes" id="UP000054097">
    <property type="component" value="Unassembled WGS sequence"/>
</dbReference>
<evidence type="ECO:0000259" key="5">
    <source>
        <dbReference type="PROSITE" id="PS51718"/>
    </source>
</evidence>
<reference evidence="6 7" key="1">
    <citation type="submission" date="2014-04" db="EMBL/GenBank/DDBJ databases">
        <authorList>
            <consortium name="DOE Joint Genome Institute"/>
            <person name="Kuo A."/>
            <person name="Zuccaro A."/>
            <person name="Kohler A."/>
            <person name="Nagy L.G."/>
            <person name="Floudas D."/>
            <person name="Copeland A."/>
            <person name="Barry K.W."/>
            <person name="Cichocki N."/>
            <person name="Veneault-Fourrey C."/>
            <person name="LaButti K."/>
            <person name="Lindquist E.A."/>
            <person name="Lipzen A."/>
            <person name="Lundell T."/>
            <person name="Morin E."/>
            <person name="Murat C."/>
            <person name="Sun H."/>
            <person name="Tunlid A."/>
            <person name="Henrissat B."/>
            <person name="Grigoriev I.V."/>
            <person name="Hibbett D.S."/>
            <person name="Martin F."/>
            <person name="Nordberg H.P."/>
            <person name="Cantor M.N."/>
            <person name="Hua S.X."/>
        </authorList>
    </citation>
    <scope>NUCLEOTIDE SEQUENCE [LARGE SCALE GENOMIC DNA]</scope>
    <source>
        <strain evidence="6 7">MAFF 305830</strain>
    </source>
</reference>
<dbReference type="InterPro" id="IPR003130">
    <property type="entry name" value="GED"/>
</dbReference>
<reference evidence="7" key="2">
    <citation type="submission" date="2015-01" db="EMBL/GenBank/DDBJ databases">
        <title>Evolutionary Origins and Diversification of the Mycorrhizal Mutualists.</title>
        <authorList>
            <consortium name="DOE Joint Genome Institute"/>
            <consortium name="Mycorrhizal Genomics Consortium"/>
            <person name="Kohler A."/>
            <person name="Kuo A."/>
            <person name="Nagy L.G."/>
            <person name="Floudas D."/>
            <person name="Copeland A."/>
            <person name="Barry K.W."/>
            <person name="Cichocki N."/>
            <person name="Veneault-Fourrey C."/>
            <person name="LaButti K."/>
            <person name="Lindquist E.A."/>
            <person name="Lipzen A."/>
            <person name="Lundell T."/>
            <person name="Morin E."/>
            <person name="Murat C."/>
            <person name="Riley R."/>
            <person name="Ohm R."/>
            <person name="Sun H."/>
            <person name="Tunlid A."/>
            <person name="Henrissat B."/>
            <person name="Grigoriev I.V."/>
            <person name="Hibbett D.S."/>
            <person name="Martin F."/>
        </authorList>
    </citation>
    <scope>NUCLEOTIDE SEQUENCE [LARGE SCALE GENOMIC DNA]</scope>
    <source>
        <strain evidence="7">MAFF 305830</strain>
    </source>
</reference>
<keyword evidence="2" id="KW-0342">GTP-binding</keyword>
<dbReference type="GO" id="GO:0005874">
    <property type="term" value="C:microtubule"/>
    <property type="evidence" value="ECO:0007669"/>
    <property type="project" value="TreeGrafter"/>
</dbReference>
<dbReference type="CDD" id="cd08771">
    <property type="entry name" value="DLP_1"/>
    <property type="match status" value="1"/>
</dbReference>
<dbReference type="InterPro" id="IPR030381">
    <property type="entry name" value="G_DYNAMIN_dom"/>
</dbReference>
<dbReference type="GO" id="GO:0003924">
    <property type="term" value="F:GTPase activity"/>
    <property type="evidence" value="ECO:0007669"/>
    <property type="project" value="InterPro"/>
</dbReference>
<dbReference type="InterPro" id="IPR001401">
    <property type="entry name" value="Dynamin_GTPase"/>
</dbReference>
<evidence type="ECO:0000256" key="1">
    <source>
        <dbReference type="ARBA" id="ARBA00022741"/>
    </source>
</evidence>
<dbReference type="PANTHER" id="PTHR11566:SF131">
    <property type="entry name" value="GTPASE, PUTATIVE (AFU_ORTHOLOGUE AFUA_6G07630)-RELATED"/>
    <property type="match status" value="1"/>
</dbReference>
<dbReference type="InterPro" id="IPR000375">
    <property type="entry name" value="Dynamin_stalk"/>
</dbReference>
<dbReference type="PROSITE" id="PS51718">
    <property type="entry name" value="G_DYNAMIN_2"/>
    <property type="match status" value="1"/>
</dbReference>
<sequence length="765" mass="86590">MTSESSVTFTDDTFVGGLSDRLSTQYKHRRAVLDLVDGLHSHGLQGQLDLPQIAVVGSQSVGKSSLIESISGITLPRAKGTCTRCPIECRLARAESSWSCHVYLRISTQVEETRFGPPIFDKSEVQDRIRRAQLAILNPSRPSSEFLGILGETDGVITNQKSFSSDLVSVRISGRDVDDLSFVDLPGIIASVREGSNEGDIEEVKNLVMDFIKRPSCLILLVVSCETDLENQGARRLAKQVDPSGKRTIPVLTKPDRIAAGEHTTWVSLLSNEQERFRHGWHCVKQANQQQLDEGISWKQARDAELDFFETTEPWSSLDDSIKSRLGTQFLTDALGKILFELICKRLPDIFAEVERKVRRVKDLLAKLPTKLVGDPVMTIYNMVELFKKDVELVVKGRPNAGRAGLIQSIRRAKETFRDEIFKQAPNFQPFNKPARAEDTPPTLPAPFGANEEDLEPQRKESTENIVYLNEVMERTRDAVTRELPNHNPYSVNEYFISRFTENWPIPAQKLFDNMKILFLKELKALVASHFSNFATGGLQSTVLRTVTHQLETCSSRAQEKIRECIALEHEEPATVNEHYLADYKRKFHSRYTATRHLHVKRRANLERFMKDEFRDTEIMTGAVHNLRQMGFEGIRKQELLRLLPADEANEAIEIMSEVRAYYQVAFKRFVDNIPMILDYELLKGFNRTLSEALFKGLNISGKDAHARSSGFLKEDPTVVRRREGLEQDLKRLEAALADLQNIPGVNSSGAYEGIIEEADMDLSE</sequence>
<dbReference type="PROSITE" id="PS51388">
    <property type="entry name" value="GED"/>
    <property type="match status" value="1"/>
</dbReference>
<feature type="region of interest" description="Disordered" evidence="3">
    <location>
        <begin position="431"/>
        <end position="460"/>
    </location>
</feature>
<dbReference type="InterPro" id="IPR020850">
    <property type="entry name" value="GED_dom"/>
</dbReference>
<dbReference type="Gene3D" id="3.40.50.300">
    <property type="entry name" value="P-loop containing nucleotide triphosphate hydrolases"/>
    <property type="match status" value="1"/>
</dbReference>
<dbReference type="AlphaFoldDB" id="A0A0C3BHZ5"/>
<dbReference type="PANTHER" id="PTHR11566">
    <property type="entry name" value="DYNAMIN"/>
    <property type="match status" value="1"/>
</dbReference>
<evidence type="ECO:0000259" key="4">
    <source>
        <dbReference type="PROSITE" id="PS51388"/>
    </source>
</evidence>
<dbReference type="SMART" id="SM00053">
    <property type="entry name" value="DYNc"/>
    <property type="match status" value="1"/>
</dbReference>
<dbReference type="Pfam" id="PF00350">
    <property type="entry name" value="Dynamin_N"/>
    <property type="match status" value="1"/>
</dbReference>
<feature type="domain" description="Dynamin-type G" evidence="5">
    <location>
        <begin position="47"/>
        <end position="348"/>
    </location>
</feature>
<gene>
    <name evidence="6" type="ORF">M408DRAFT_327180</name>
</gene>
<evidence type="ECO:0008006" key="8">
    <source>
        <dbReference type="Google" id="ProtNLM"/>
    </source>
</evidence>
<dbReference type="SMART" id="SM00302">
    <property type="entry name" value="GED"/>
    <property type="match status" value="1"/>
</dbReference>
<dbReference type="OrthoDB" id="5061070at2759"/>
<dbReference type="SUPFAM" id="SSF52540">
    <property type="entry name" value="P-loop containing nucleoside triphosphate hydrolases"/>
    <property type="match status" value="1"/>
</dbReference>
<evidence type="ECO:0000256" key="2">
    <source>
        <dbReference type="ARBA" id="ARBA00023134"/>
    </source>
</evidence>
<dbReference type="STRING" id="933852.A0A0C3BHZ5"/>
<dbReference type="GO" id="GO:0005525">
    <property type="term" value="F:GTP binding"/>
    <property type="evidence" value="ECO:0007669"/>
    <property type="project" value="InterPro"/>
</dbReference>
<dbReference type="InterPro" id="IPR022812">
    <property type="entry name" value="Dynamin"/>
</dbReference>
<dbReference type="EMBL" id="KN824281">
    <property type="protein sequence ID" value="KIM31729.1"/>
    <property type="molecule type" value="Genomic_DNA"/>
</dbReference>
<keyword evidence="1" id="KW-0547">Nucleotide-binding</keyword>
<protein>
    <recommendedName>
        <fullName evidence="8">GED domain-containing protein</fullName>
    </recommendedName>
</protein>
<evidence type="ECO:0000313" key="6">
    <source>
        <dbReference type="EMBL" id="KIM31729.1"/>
    </source>
</evidence>
<evidence type="ECO:0000256" key="3">
    <source>
        <dbReference type="SAM" id="MobiDB-lite"/>
    </source>
</evidence>
<dbReference type="InterPro" id="IPR027417">
    <property type="entry name" value="P-loop_NTPase"/>
</dbReference>
<evidence type="ECO:0000313" key="7">
    <source>
        <dbReference type="Proteomes" id="UP000054097"/>
    </source>
</evidence>
<dbReference type="InterPro" id="IPR045063">
    <property type="entry name" value="Dynamin_N"/>
</dbReference>
<organism evidence="6 7">
    <name type="scientific">Serendipita vermifera MAFF 305830</name>
    <dbReference type="NCBI Taxonomy" id="933852"/>
    <lineage>
        <taxon>Eukaryota</taxon>
        <taxon>Fungi</taxon>
        <taxon>Dikarya</taxon>
        <taxon>Basidiomycota</taxon>
        <taxon>Agaricomycotina</taxon>
        <taxon>Agaricomycetes</taxon>
        <taxon>Sebacinales</taxon>
        <taxon>Serendipitaceae</taxon>
        <taxon>Serendipita</taxon>
    </lineage>
</organism>
<name>A0A0C3BHZ5_SERVB</name>
<keyword evidence="7" id="KW-1185">Reference proteome</keyword>
<dbReference type="HOGENOM" id="CLU_008964_4_1_1"/>
<dbReference type="GO" id="GO:0031623">
    <property type="term" value="P:receptor internalization"/>
    <property type="evidence" value="ECO:0007669"/>
    <property type="project" value="TreeGrafter"/>
</dbReference>
<dbReference type="Pfam" id="PF01031">
    <property type="entry name" value="Dynamin_M"/>
    <property type="match status" value="1"/>
</dbReference>
<dbReference type="GO" id="GO:0008017">
    <property type="term" value="F:microtubule binding"/>
    <property type="evidence" value="ECO:0007669"/>
    <property type="project" value="TreeGrafter"/>
</dbReference>
<dbReference type="Gene3D" id="1.20.120.1240">
    <property type="entry name" value="Dynamin, middle domain"/>
    <property type="match status" value="1"/>
</dbReference>
<accession>A0A0C3BHZ5</accession>
<feature type="domain" description="GED" evidence="4">
    <location>
        <begin position="652"/>
        <end position="748"/>
    </location>
</feature>